<dbReference type="AlphaFoldDB" id="A0A7S1B0M8"/>
<sequence>MKRSWNEVSVQAERCGKHVVVVRHGEAQHNIKNKSWQHFDPTLGPLLTELGVQQAVKAREALAPRISQPLLLACSTLLRTVQTAQLLVPTASEIVVQPLLRERCADTCDEPVALPVMRQWADRCCGITALRLDLYEQALSEAGGHTAYLKANLASDFVGQKDNREGLKARAQQLTNWVQTQTASTIVLVGHAAFLQRLTGDSWMENGELRHYSVFDGAWSKVPEVVPLCSVDQNPWPLKWEDTSRTSPTCGSISGDMTPLTTGLPEAVLAPSWRGCPADLQRLTGDSWMENVEFGHYSESNGSWSKAPDVAPLCSVGENSWWLRLEDTSQIAPPQCPSLSSGAMTPLMTGFPGGVFASSWSGCPADLQCPSGNSWIDSGELCRHSVPEGVTSKARPVARACSVAQEGTPQVAPPRCPSVSAPAPPTASFPRPKCAPSWSAASAGLERVTGDSWMHTRELGHCSVSEGATSKAPAVAQISWMSQLAPPRYPCRSGETAPVTLGFPDPISGQSWSSPFGSFCGQEQAWSSQNMVDFTVLDRSQII</sequence>
<reference evidence="4" key="1">
    <citation type="submission" date="2021-01" db="EMBL/GenBank/DDBJ databases">
        <authorList>
            <person name="Corre E."/>
            <person name="Pelletier E."/>
            <person name="Niang G."/>
            <person name="Scheremetjew M."/>
            <person name="Finn R."/>
            <person name="Kale V."/>
            <person name="Holt S."/>
            <person name="Cochrane G."/>
            <person name="Meng A."/>
            <person name="Brown T."/>
            <person name="Cohen L."/>
        </authorList>
    </citation>
    <scope>NUCLEOTIDE SEQUENCE</scope>
</reference>
<evidence type="ECO:0000256" key="2">
    <source>
        <dbReference type="ARBA" id="ARBA00023235"/>
    </source>
</evidence>
<dbReference type="InterPro" id="IPR029033">
    <property type="entry name" value="His_PPase_superfam"/>
</dbReference>
<keyword evidence="1" id="KW-0324">Glycolysis</keyword>
<dbReference type="EMBL" id="HBFQ01064522">
    <property type="protein sequence ID" value="CAD8871411.1"/>
    <property type="molecule type" value="Transcribed_RNA"/>
</dbReference>
<evidence type="ECO:0000313" key="4">
    <source>
        <dbReference type="EMBL" id="CAD8871411.1"/>
    </source>
</evidence>
<evidence type="ECO:0000256" key="3">
    <source>
        <dbReference type="SAM" id="MobiDB-lite"/>
    </source>
</evidence>
<evidence type="ECO:0000256" key="1">
    <source>
        <dbReference type="ARBA" id="ARBA00023152"/>
    </source>
</evidence>
<dbReference type="Gene3D" id="3.40.50.1240">
    <property type="entry name" value="Phosphoglycerate mutase-like"/>
    <property type="match status" value="1"/>
</dbReference>
<feature type="compositionally biased region" description="Pro residues" evidence="3">
    <location>
        <begin position="411"/>
        <end position="427"/>
    </location>
</feature>
<dbReference type="PANTHER" id="PTHR48100">
    <property type="entry name" value="BROAD-SPECIFICITY PHOSPHATASE YOR283W-RELATED"/>
    <property type="match status" value="1"/>
</dbReference>
<feature type="region of interest" description="Disordered" evidence="3">
    <location>
        <begin position="411"/>
        <end position="432"/>
    </location>
</feature>
<protein>
    <submittedName>
        <fullName evidence="4">Uncharacterized protein</fullName>
    </submittedName>
</protein>
<organism evidence="4">
    <name type="scientific">Noctiluca scintillans</name>
    <name type="common">Sea sparkle</name>
    <name type="synonym">Red tide dinoflagellate</name>
    <dbReference type="NCBI Taxonomy" id="2966"/>
    <lineage>
        <taxon>Eukaryota</taxon>
        <taxon>Sar</taxon>
        <taxon>Alveolata</taxon>
        <taxon>Dinophyceae</taxon>
        <taxon>Noctilucales</taxon>
        <taxon>Noctilucaceae</taxon>
        <taxon>Noctiluca</taxon>
    </lineage>
</organism>
<dbReference type="InterPro" id="IPR013078">
    <property type="entry name" value="His_Pase_superF_clade-1"/>
</dbReference>
<dbReference type="GO" id="GO:0016791">
    <property type="term" value="F:phosphatase activity"/>
    <property type="evidence" value="ECO:0007669"/>
    <property type="project" value="TreeGrafter"/>
</dbReference>
<dbReference type="InterPro" id="IPR050275">
    <property type="entry name" value="PGM_Phosphatase"/>
</dbReference>
<proteinExistence type="predicted"/>
<dbReference type="CDD" id="cd07067">
    <property type="entry name" value="HP_PGM_like"/>
    <property type="match status" value="1"/>
</dbReference>
<name>A0A7S1B0M8_NOCSC</name>
<dbReference type="PROSITE" id="PS00175">
    <property type="entry name" value="PG_MUTASE"/>
    <property type="match status" value="1"/>
</dbReference>
<dbReference type="PANTHER" id="PTHR48100:SF1">
    <property type="entry name" value="HISTIDINE PHOSPHATASE FAMILY PROTEIN-RELATED"/>
    <property type="match status" value="1"/>
</dbReference>
<dbReference type="SUPFAM" id="SSF53254">
    <property type="entry name" value="Phosphoglycerate mutase-like"/>
    <property type="match status" value="1"/>
</dbReference>
<keyword evidence="2" id="KW-0413">Isomerase</keyword>
<dbReference type="InterPro" id="IPR001345">
    <property type="entry name" value="PG/BPGM_mutase_AS"/>
</dbReference>
<dbReference type="SMART" id="SM00855">
    <property type="entry name" value="PGAM"/>
    <property type="match status" value="1"/>
</dbReference>
<dbReference type="Pfam" id="PF00300">
    <property type="entry name" value="His_Phos_1"/>
    <property type="match status" value="1"/>
</dbReference>
<dbReference type="GO" id="GO:0005737">
    <property type="term" value="C:cytoplasm"/>
    <property type="evidence" value="ECO:0007669"/>
    <property type="project" value="TreeGrafter"/>
</dbReference>
<accession>A0A7S1B0M8</accession>
<gene>
    <name evidence="4" type="ORF">NSCI0253_LOCUS45768</name>
</gene>